<accession>A0A2T0TFU2</accession>
<proteinExistence type="predicted"/>
<evidence type="ECO:0000313" key="8">
    <source>
        <dbReference type="Proteomes" id="UP000239494"/>
    </source>
</evidence>
<evidence type="ECO:0000259" key="6">
    <source>
        <dbReference type="Pfam" id="PF01266"/>
    </source>
</evidence>
<dbReference type="InterPro" id="IPR036188">
    <property type="entry name" value="FAD/NAD-bd_sf"/>
</dbReference>
<dbReference type="SUPFAM" id="SSF51905">
    <property type="entry name" value="FAD/NAD(P)-binding domain"/>
    <property type="match status" value="1"/>
</dbReference>
<dbReference type="InterPro" id="IPR045170">
    <property type="entry name" value="MTOX"/>
</dbReference>
<dbReference type="Gene3D" id="3.50.50.60">
    <property type="entry name" value="FAD/NAD(P)-binding domain"/>
    <property type="match status" value="1"/>
</dbReference>
<evidence type="ECO:0000256" key="3">
    <source>
        <dbReference type="ARBA" id="ARBA00022827"/>
    </source>
</evidence>
<sequence length="252" mass="27110">MKATLRALHRSARDSPHVELRQGERVTAIRAGADGVRVETDAGTTVHAAKLVIAAGPETNSVLRLLGLELDTRTWTMVSAYFRTTSPAADLPTWIDFQASTGTDPGLYYGFPELSWERPGFARVGANYPSAVRREPDDRPGPPDQGVVALIGDWVRGHMPWLDPTPVDASACVCSLFTRPDAPGLLARETLVDLVPGHPDVVVCVTGWVFKIAPLLGAICVDLALEGRTGHDVTTAASSPDLWRPTAVGSWR</sequence>
<dbReference type="Proteomes" id="UP000239494">
    <property type="component" value="Unassembled WGS sequence"/>
</dbReference>
<feature type="region of interest" description="Disordered" evidence="5">
    <location>
        <begin position="1"/>
        <end position="20"/>
    </location>
</feature>
<feature type="domain" description="FAD dependent oxidoreductase" evidence="6">
    <location>
        <begin position="3"/>
        <end position="223"/>
    </location>
</feature>
<evidence type="ECO:0000256" key="1">
    <source>
        <dbReference type="ARBA" id="ARBA00001974"/>
    </source>
</evidence>
<keyword evidence="8" id="KW-1185">Reference proteome</keyword>
<organism evidence="7 8">
    <name type="scientific">Umezawaea tangerina</name>
    <dbReference type="NCBI Taxonomy" id="84725"/>
    <lineage>
        <taxon>Bacteria</taxon>
        <taxon>Bacillati</taxon>
        <taxon>Actinomycetota</taxon>
        <taxon>Actinomycetes</taxon>
        <taxon>Pseudonocardiales</taxon>
        <taxon>Pseudonocardiaceae</taxon>
        <taxon>Umezawaea</taxon>
    </lineage>
</organism>
<dbReference type="AlphaFoldDB" id="A0A2T0TFU2"/>
<name>A0A2T0TFU2_9PSEU</name>
<dbReference type="GO" id="GO:0050660">
    <property type="term" value="F:flavin adenine dinucleotide binding"/>
    <property type="evidence" value="ECO:0007669"/>
    <property type="project" value="InterPro"/>
</dbReference>
<reference evidence="7 8" key="1">
    <citation type="submission" date="2018-03" db="EMBL/GenBank/DDBJ databases">
        <title>Genomic Encyclopedia of Archaeal and Bacterial Type Strains, Phase II (KMG-II): from individual species to whole genera.</title>
        <authorList>
            <person name="Goeker M."/>
        </authorList>
    </citation>
    <scope>NUCLEOTIDE SEQUENCE [LARGE SCALE GENOMIC DNA]</scope>
    <source>
        <strain evidence="7 8">DSM 44720</strain>
    </source>
</reference>
<dbReference type="PANTHER" id="PTHR10961">
    <property type="entry name" value="PEROXISOMAL SARCOSINE OXIDASE"/>
    <property type="match status" value="1"/>
</dbReference>
<dbReference type="Gene3D" id="3.30.9.10">
    <property type="entry name" value="D-Amino Acid Oxidase, subunit A, domain 2"/>
    <property type="match status" value="1"/>
</dbReference>
<dbReference type="Pfam" id="PF01266">
    <property type="entry name" value="DAO"/>
    <property type="match status" value="1"/>
</dbReference>
<protein>
    <recommendedName>
        <fullName evidence="6">FAD dependent oxidoreductase domain-containing protein</fullName>
    </recommendedName>
</protein>
<keyword evidence="3" id="KW-0274">FAD</keyword>
<evidence type="ECO:0000313" key="7">
    <source>
        <dbReference type="EMBL" id="PRY44498.1"/>
    </source>
</evidence>
<evidence type="ECO:0000256" key="5">
    <source>
        <dbReference type="SAM" id="MobiDB-lite"/>
    </source>
</evidence>
<keyword evidence="4" id="KW-0560">Oxidoreductase</keyword>
<evidence type="ECO:0000256" key="4">
    <source>
        <dbReference type="ARBA" id="ARBA00023002"/>
    </source>
</evidence>
<comment type="cofactor">
    <cofactor evidence="1">
        <name>FAD</name>
        <dbReference type="ChEBI" id="CHEBI:57692"/>
    </cofactor>
</comment>
<feature type="compositionally biased region" description="Basic and acidic residues" evidence="5">
    <location>
        <begin position="11"/>
        <end position="20"/>
    </location>
</feature>
<gene>
    <name evidence="7" type="ORF">CLV43_10263</name>
</gene>
<comment type="caution">
    <text evidence="7">The sequence shown here is derived from an EMBL/GenBank/DDBJ whole genome shotgun (WGS) entry which is preliminary data.</text>
</comment>
<dbReference type="GO" id="GO:0008115">
    <property type="term" value="F:sarcosine oxidase activity"/>
    <property type="evidence" value="ECO:0007669"/>
    <property type="project" value="TreeGrafter"/>
</dbReference>
<dbReference type="EMBL" id="PVTF01000002">
    <property type="protein sequence ID" value="PRY44498.1"/>
    <property type="molecule type" value="Genomic_DNA"/>
</dbReference>
<keyword evidence="2" id="KW-0285">Flavoprotein</keyword>
<dbReference type="PANTHER" id="PTHR10961:SF7">
    <property type="entry name" value="FAD DEPENDENT OXIDOREDUCTASE DOMAIN-CONTAINING PROTEIN"/>
    <property type="match status" value="1"/>
</dbReference>
<evidence type="ECO:0000256" key="2">
    <source>
        <dbReference type="ARBA" id="ARBA00022630"/>
    </source>
</evidence>
<dbReference type="InterPro" id="IPR006076">
    <property type="entry name" value="FAD-dep_OxRdtase"/>
</dbReference>